<dbReference type="OrthoDB" id="530515at2"/>
<dbReference type="RefSeq" id="WP_156242834.1">
    <property type="nucleotide sequence ID" value="NZ_BAAAZL010000004.1"/>
</dbReference>
<protein>
    <submittedName>
        <fullName evidence="1">Uncharacterized protein</fullName>
    </submittedName>
</protein>
<sequence>MVTLLLDHAQLEIGLSPLERALAFRRESIRIARASIAKVQLTGDPWTWLRGARARGTLVPGTVALGTWRLADGDDFVAVRGRRLPGVVIDLDGTGEFQRLVLSTRHGLALTRALRLDLDAAAEAVELGTQSLKTPQPAPRPVPRPAI</sequence>
<proteinExistence type="predicted"/>
<dbReference type="KEGG" id="moj:D7D94_11960"/>
<organism evidence="1 2">
    <name type="scientific">Microbacterium oryzae</name>
    <dbReference type="NCBI Taxonomy" id="743009"/>
    <lineage>
        <taxon>Bacteria</taxon>
        <taxon>Bacillati</taxon>
        <taxon>Actinomycetota</taxon>
        <taxon>Actinomycetes</taxon>
        <taxon>Micrococcales</taxon>
        <taxon>Microbacteriaceae</taxon>
        <taxon>Microbacterium</taxon>
    </lineage>
</organism>
<reference evidence="1 2" key="1">
    <citation type="submission" date="2018-09" db="EMBL/GenBank/DDBJ databases">
        <title>Whole genome sequencing of Microbacterium oryzae strain MB-10T.</title>
        <authorList>
            <person name="Das S.K."/>
        </authorList>
    </citation>
    <scope>NUCLEOTIDE SEQUENCE [LARGE SCALE GENOMIC DNA]</scope>
    <source>
        <strain evidence="1 2">MB-10</strain>
    </source>
</reference>
<evidence type="ECO:0000313" key="2">
    <source>
        <dbReference type="Proteomes" id="UP000422989"/>
    </source>
</evidence>
<dbReference type="EMBL" id="CP032550">
    <property type="protein sequence ID" value="QGU28310.1"/>
    <property type="molecule type" value="Genomic_DNA"/>
</dbReference>
<keyword evidence="2" id="KW-1185">Reference proteome</keyword>
<evidence type="ECO:0000313" key="1">
    <source>
        <dbReference type="EMBL" id="QGU28310.1"/>
    </source>
</evidence>
<gene>
    <name evidence="1" type="ORF">D7D94_11960</name>
</gene>
<accession>A0A6I6E7A8</accession>
<dbReference type="AlphaFoldDB" id="A0A6I6E7A8"/>
<dbReference type="Proteomes" id="UP000422989">
    <property type="component" value="Chromosome"/>
</dbReference>
<name>A0A6I6E7A8_9MICO</name>